<dbReference type="Pfam" id="PF07155">
    <property type="entry name" value="ECF-ribofla_trS"/>
    <property type="match status" value="1"/>
</dbReference>
<dbReference type="GO" id="GO:0016020">
    <property type="term" value="C:membrane"/>
    <property type="evidence" value="ECO:0007669"/>
    <property type="project" value="InterPro"/>
</dbReference>
<keyword evidence="1" id="KW-0812">Transmembrane</keyword>
<dbReference type="EMBL" id="VBAI01000115">
    <property type="protein sequence ID" value="TMJ10500.1"/>
    <property type="molecule type" value="Genomic_DNA"/>
</dbReference>
<protein>
    <submittedName>
        <fullName evidence="2">ECF transporter S component</fullName>
    </submittedName>
</protein>
<gene>
    <name evidence="2" type="ORF">E6G98_07480</name>
</gene>
<dbReference type="PANTHER" id="PTHR37815">
    <property type="entry name" value="UPF0397 PROTEIN BC_2624-RELATED"/>
    <property type="match status" value="1"/>
</dbReference>
<organism evidence="2 3">
    <name type="scientific">Candidatus Segetimicrobium genomatis</name>
    <dbReference type="NCBI Taxonomy" id="2569760"/>
    <lineage>
        <taxon>Bacteria</taxon>
        <taxon>Bacillati</taxon>
        <taxon>Candidatus Sysuimicrobiota</taxon>
        <taxon>Candidatus Sysuimicrobiia</taxon>
        <taxon>Candidatus Sysuimicrobiales</taxon>
        <taxon>Candidatus Segetimicrobiaceae</taxon>
        <taxon>Candidatus Segetimicrobium</taxon>
    </lineage>
</organism>
<dbReference type="InterPro" id="IPR009825">
    <property type="entry name" value="ECF_substrate-spec-like"/>
</dbReference>
<sequence length="166" mass="17032">MSTRQIAYVAVLAALYVVLGQVVKFLPNPMVPGAIIALNMVVVVISGILLGPRAGALVGLIGTGVNGFFTPAGNAYERFAILPHTIMGLSAGLVGRRSAVAGSLTILVGHVLNILAFILAGLLPASDIIGKVFIYGLAFETVVDIVVILAAVPLIRPLVQRAAAPA</sequence>
<evidence type="ECO:0000256" key="1">
    <source>
        <dbReference type="SAM" id="Phobius"/>
    </source>
</evidence>
<dbReference type="Gene3D" id="1.10.1760.20">
    <property type="match status" value="1"/>
</dbReference>
<feature type="transmembrane region" description="Helical" evidence="1">
    <location>
        <begin position="132"/>
        <end position="155"/>
    </location>
</feature>
<accession>A0A537LR77</accession>
<evidence type="ECO:0000313" key="2">
    <source>
        <dbReference type="EMBL" id="TMJ10500.1"/>
    </source>
</evidence>
<evidence type="ECO:0000313" key="3">
    <source>
        <dbReference type="Proteomes" id="UP000315217"/>
    </source>
</evidence>
<feature type="transmembrane region" description="Helical" evidence="1">
    <location>
        <begin position="30"/>
        <end position="50"/>
    </location>
</feature>
<dbReference type="AlphaFoldDB" id="A0A537LR77"/>
<comment type="caution">
    <text evidence="2">The sequence shown here is derived from an EMBL/GenBank/DDBJ whole genome shotgun (WGS) entry which is preliminary data.</text>
</comment>
<proteinExistence type="predicted"/>
<reference evidence="2 3" key="1">
    <citation type="journal article" date="2019" name="Nat. Microbiol.">
        <title>Mediterranean grassland soil C-N compound turnover is dependent on rainfall and depth, and is mediated by genomically divergent microorganisms.</title>
        <authorList>
            <person name="Diamond S."/>
            <person name="Andeer P.F."/>
            <person name="Li Z."/>
            <person name="Crits-Christoph A."/>
            <person name="Burstein D."/>
            <person name="Anantharaman K."/>
            <person name="Lane K.R."/>
            <person name="Thomas B.C."/>
            <person name="Pan C."/>
            <person name="Northen T.R."/>
            <person name="Banfield J.F."/>
        </authorList>
    </citation>
    <scope>NUCLEOTIDE SEQUENCE [LARGE SCALE GENOMIC DNA]</scope>
    <source>
        <strain evidence="2">NP_1</strain>
    </source>
</reference>
<feature type="transmembrane region" description="Helical" evidence="1">
    <location>
        <begin position="99"/>
        <end position="120"/>
    </location>
</feature>
<keyword evidence="1" id="KW-1133">Transmembrane helix</keyword>
<name>A0A537LR77_9BACT</name>
<dbReference type="PANTHER" id="PTHR37815:SF3">
    <property type="entry name" value="UPF0397 PROTEIN SPR0429"/>
    <property type="match status" value="1"/>
</dbReference>
<keyword evidence="1" id="KW-0472">Membrane</keyword>
<dbReference type="Proteomes" id="UP000315217">
    <property type="component" value="Unassembled WGS sequence"/>
</dbReference>